<proteinExistence type="predicted"/>
<name>A0AAV7URA8_PLEWA</name>
<dbReference type="EMBL" id="JANPWB010000004">
    <property type="protein sequence ID" value="KAJ1190931.1"/>
    <property type="molecule type" value="Genomic_DNA"/>
</dbReference>
<gene>
    <name evidence="1" type="ORF">NDU88_000250</name>
</gene>
<comment type="caution">
    <text evidence="1">The sequence shown here is derived from an EMBL/GenBank/DDBJ whole genome shotgun (WGS) entry which is preliminary data.</text>
</comment>
<evidence type="ECO:0000313" key="1">
    <source>
        <dbReference type="EMBL" id="KAJ1190931.1"/>
    </source>
</evidence>
<reference evidence="1" key="1">
    <citation type="journal article" date="2022" name="bioRxiv">
        <title>Sequencing and chromosome-scale assembly of the giantPleurodeles waltlgenome.</title>
        <authorList>
            <person name="Brown T."/>
            <person name="Elewa A."/>
            <person name="Iarovenko S."/>
            <person name="Subramanian E."/>
            <person name="Araus A.J."/>
            <person name="Petzold A."/>
            <person name="Susuki M."/>
            <person name="Suzuki K.-i.T."/>
            <person name="Hayashi T."/>
            <person name="Toyoda A."/>
            <person name="Oliveira C."/>
            <person name="Osipova E."/>
            <person name="Leigh N.D."/>
            <person name="Simon A."/>
            <person name="Yun M.H."/>
        </authorList>
    </citation>
    <scope>NUCLEOTIDE SEQUENCE</scope>
    <source>
        <strain evidence="1">20211129_DDA</strain>
        <tissue evidence="1">Liver</tissue>
    </source>
</reference>
<dbReference type="Proteomes" id="UP001066276">
    <property type="component" value="Chromosome 2_2"/>
</dbReference>
<evidence type="ECO:0000313" key="2">
    <source>
        <dbReference type="Proteomes" id="UP001066276"/>
    </source>
</evidence>
<keyword evidence="2" id="KW-1185">Reference proteome</keyword>
<dbReference type="AlphaFoldDB" id="A0AAV7URA8"/>
<protein>
    <submittedName>
        <fullName evidence="1">Uncharacterized protein</fullName>
    </submittedName>
</protein>
<sequence>MSLIFAIMFNNGSRLLGRLPTSTKPFLSDSRGDKSIPNVESIRDKVVESQAKAKCRYDDLKKVREVDFEIGDRVKVEGGKGWSKRKVAKVDKVVDAQRIQLGDKVSGEVSGGLMSEVCIGDGTFRMEERNVGICGVGLGETWLVSKTVAEELEESSVLVQVCDNEEVTEEANIMVVSENSICGCKEMGEKVQGEFQKSRRVINKPRCLEDYVLV</sequence>
<accession>A0AAV7URA8</accession>
<organism evidence="1 2">
    <name type="scientific">Pleurodeles waltl</name>
    <name type="common">Iberian ribbed newt</name>
    <dbReference type="NCBI Taxonomy" id="8319"/>
    <lineage>
        <taxon>Eukaryota</taxon>
        <taxon>Metazoa</taxon>
        <taxon>Chordata</taxon>
        <taxon>Craniata</taxon>
        <taxon>Vertebrata</taxon>
        <taxon>Euteleostomi</taxon>
        <taxon>Amphibia</taxon>
        <taxon>Batrachia</taxon>
        <taxon>Caudata</taxon>
        <taxon>Salamandroidea</taxon>
        <taxon>Salamandridae</taxon>
        <taxon>Pleurodelinae</taxon>
        <taxon>Pleurodeles</taxon>
    </lineage>
</organism>